<name>A0ABV6PDU2_9SPHN</name>
<dbReference type="GO" id="GO:0061542">
    <property type="term" value="F:3-demethylubiquinol 3-O-methyltransferase activity"/>
    <property type="evidence" value="ECO:0007669"/>
    <property type="project" value="UniProtKB-EC"/>
</dbReference>
<proteinExistence type="predicted"/>
<accession>A0ABV6PDU2</accession>
<dbReference type="Proteomes" id="UP001589943">
    <property type="component" value="Unassembled WGS sequence"/>
</dbReference>
<evidence type="ECO:0000313" key="1">
    <source>
        <dbReference type="EMBL" id="MFC0587992.1"/>
    </source>
</evidence>
<dbReference type="EC" id="2.1.1.64" evidence="1"/>
<keyword evidence="2" id="KW-1185">Reference proteome</keyword>
<dbReference type="Gene3D" id="3.40.50.150">
    <property type="entry name" value="Vaccinia Virus protein VP39"/>
    <property type="match status" value="1"/>
</dbReference>
<dbReference type="GO" id="GO:0032259">
    <property type="term" value="P:methylation"/>
    <property type="evidence" value="ECO:0007669"/>
    <property type="project" value="UniProtKB-KW"/>
</dbReference>
<organism evidence="1 2">
    <name type="scientific">Novosphingobium aquiterrae</name>
    <dbReference type="NCBI Taxonomy" id="624388"/>
    <lineage>
        <taxon>Bacteria</taxon>
        <taxon>Pseudomonadati</taxon>
        <taxon>Pseudomonadota</taxon>
        <taxon>Alphaproteobacteria</taxon>
        <taxon>Sphingomonadales</taxon>
        <taxon>Sphingomonadaceae</taxon>
        <taxon>Novosphingobium</taxon>
    </lineage>
</organism>
<dbReference type="EC" id="2.1.1.222" evidence="1"/>
<comment type="caution">
    <text evidence="1">The sequence shown here is derived from an EMBL/GenBank/DDBJ whole genome shotgun (WGS) entry which is preliminary data.</text>
</comment>
<dbReference type="EMBL" id="JBHLTL010000001">
    <property type="protein sequence ID" value="MFC0587992.1"/>
    <property type="molecule type" value="Genomic_DNA"/>
</dbReference>
<dbReference type="GO" id="GO:0102208">
    <property type="term" value="F:2-polyprenyl-6-hydroxyphenol methylase activity"/>
    <property type="evidence" value="ECO:0007669"/>
    <property type="project" value="UniProtKB-EC"/>
</dbReference>
<keyword evidence="1" id="KW-0808">Transferase</keyword>
<dbReference type="RefSeq" id="WP_379479508.1">
    <property type="nucleotide sequence ID" value="NZ_JBHLTL010000001.1"/>
</dbReference>
<reference evidence="1 2" key="1">
    <citation type="submission" date="2024-09" db="EMBL/GenBank/DDBJ databases">
        <authorList>
            <person name="Sun Q."/>
            <person name="Mori K."/>
        </authorList>
    </citation>
    <scope>NUCLEOTIDE SEQUENCE [LARGE SCALE GENOMIC DNA]</scope>
    <source>
        <strain evidence="1 2">NCAIM B.02537</strain>
    </source>
</reference>
<evidence type="ECO:0000313" key="2">
    <source>
        <dbReference type="Proteomes" id="UP001589943"/>
    </source>
</evidence>
<dbReference type="CDD" id="cd02440">
    <property type="entry name" value="AdoMet_MTases"/>
    <property type="match status" value="1"/>
</dbReference>
<keyword evidence="1" id="KW-0489">Methyltransferase</keyword>
<dbReference type="InterPro" id="IPR029063">
    <property type="entry name" value="SAM-dependent_MTases_sf"/>
</dbReference>
<sequence>MPMLSDIAQRKKIEYFLNPLPRDAAILEIGCGARWVGDHLRSAGYTGYVGNDLFPPADIVGDIRKWRELGLKGESFDAIVAFEVVEHVDLFQEAFDLLKPGGTLLLTSPVPEMDWAMQLLEAVGLNQKRTSPHDHLIDFRTIPLFEAVSLRRVAGLSQWGIFRKPDGAERKLAA</sequence>
<dbReference type="SUPFAM" id="SSF53335">
    <property type="entry name" value="S-adenosyl-L-methionine-dependent methyltransferases"/>
    <property type="match status" value="1"/>
</dbReference>
<gene>
    <name evidence="1" type="ORF">ACFFF7_01040</name>
</gene>
<dbReference type="Pfam" id="PF13489">
    <property type="entry name" value="Methyltransf_23"/>
    <property type="match status" value="1"/>
</dbReference>
<protein>
    <submittedName>
        <fullName evidence="1">Class I SAM-dependent methyltransferase</fullName>
        <ecNumber evidence="1">2.1.1.222</ecNumber>
        <ecNumber evidence="1">2.1.1.64</ecNumber>
    </submittedName>
</protein>